<dbReference type="Pfam" id="PF00583">
    <property type="entry name" value="Acetyltransf_1"/>
    <property type="match status" value="1"/>
</dbReference>
<feature type="domain" description="N-acetyltransferase" evidence="1">
    <location>
        <begin position="1"/>
        <end position="218"/>
    </location>
</feature>
<dbReference type="PANTHER" id="PTHR42791">
    <property type="entry name" value="GNAT FAMILY ACETYLTRANSFERASE"/>
    <property type="match status" value="1"/>
</dbReference>
<dbReference type="InterPro" id="IPR000182">
    <property type="entry name" value="GNAT_dom"/>
</dbReference>
<dbReference type="EMBL" id="NQIK02000001">
    <property type="protein sequence ID" value="KAF7579331.1"/>
    <property type="molecule type" value="Genomic_DNA"/>
</dbReference>
<gene>
    <name evidence="3" type="ORF">Ptr86124_008216</name>
    <name evidence="2" type="ORF">PtrM4_035710</name>
</gene>
<dbReference type="Proteomes" id="UP000245464">
    <property type="component" value="Chromosome 1"/>
</dbReference>
<evidence type="ECO:0000313" key="4">
    <source>
        <dbReference type="Proteomes" id="UP000245464"/>
    </source>
</evidence>
<dbReference type="Proteomes" id="UP000249757">
    <property type="component" value="Unassembled WGS sequence"/>
</dbReference>
<protein>
    <submittedName>
        <fullName evidence="2">Acetyltransf-1 multi-domain protein</fullName>
    </submittedName>
</protein>
<dbReference type="InterPro" id="IPR016181">
    <property type="entry name" value="Acyl_CoA_acyltransferase"/>
</dbReference>
<organism evidence="2 4">
    <name type="scientific">Pyrenophora tritici-repentis</name>
    <dbReference type="NCBI Taxonomy" id="45151"/>
    <lineage>
        <taxon>Eukaryota</taxon>
        <taxon>Fungi</taxon>
        <taxon>Dikarya</taxon>
        <taxon>Ascomycota</taxon>
        <taxon>Pezizomycotina</taxon>
        <taxon>Dothideomycetes</taxon>
        <taxon>Pleosporomycetidae</taxon>
        <taxon>Pleosporales</taxon>
        <taxon>Pleosporineae</taxon>
        <taxon>Pleosporaceae</taxon>
        <taxon>Pyrenophora</taxon>
    </lineage>
</organism>
<dbReference type="CDD" id="cd04301">
    <property type="entry name" value="NAT_SF"/>
    <property type="match status" value="1"/>
</dbReference>
<reference evidence="3" key="2">
    <citation type="submission" date="2021-05" db="EMBL/GenBank/DDBJ databases">
        <authorList>
            <person name="Moolhuijzen P.M."/>
            <person name="Moffat C.S."/>
        </authorList>
    </citation>
    <scope>NUCLEOTIDE SEQUENCE</scope>
    <source>
        <strain evidence="3">86-124</strain>
    </source>
</reference>
<reference evidence="5" key="4">
    <citation type="journal article" date="2022" name="Microb. Genom.">
        <title>A global pangenome for the wheat fungal pathogen Pyrenophora tritici-repentis and prediction of effector protein structural homology.</title>
        <authorList>
            <person name="Moolhuijzen P.M."/>
            <person name="See P.T."/>
            <person name="Shi G."/>
            <person name="Powell H.R."/>
            <person name="Cockram J."/>
            <person name="Jorgensen L.N."/>
            <person name="Benslimane H."/>
            <person name="Strelkov S.E."/>
            <person name="Turner J."/>
            <person name="Liu Z."/>
            <person name="Moffat C.S."/>
        </authorList>
    </citation>
    <scope>NUCLEOTIDE SEQUENCE [LARGE SCALE GENOMIC DNA]</scope>
</reference>
<dbReference type="SUPFAM" id="SSF55729">
    <property type="entry name" value="Acyl-CoA N-acyltransferases (Nat)"/>
    <property type="match status" value="1"/>
</dbReference>
<dbReference type="Gene3D" id="3.40.630.30">
    <property type="match status" value="1"/>
</dbReference>
<evidence type="ECO:0000313" key="3">
    <source>
        <dbReference type="EMBL" id="KAI1513196.1"/>
    </source>
</evidence>
<reference evidence="2" key="1">
    <citation type="journal article" date="2018" name="BMC Genomics">
        <title>Comparative genomics of the wheat fungal pathogen Pyrenophora tritici-repentis reveals chromosomal variations and genome plasticity.</title>
        <authorList>
            <person name="Moolhuijzen P."/>
            <person name="See P.T."/>
            <person name="Hane J.K."/>
            <person name="Shi G."/>
            <person name="Liu Z."/>
            <person name="Oliver R.P."/>
            <person name="Moffat C.S."/>
        </authorList>
    </citation>
    <scope>NUCLEOTIDE SEQUENCE [LARGE SCALE GENOMIC DNA]</scope>
    <source>
        <strain evidence="2">M4</strain>
    </source>
</reference>
<dbReference type="OrthoDB" id="2115692at2759"/>
<proteinExistence type="predicted"/>
<dbReference type="AlphaFoldDB" id="A0A2W1E8Y3"/>
<reference evidence="3" key="3">
    <citation type="journal article" date="2022" name="bioRxiv">
        <title>A global pangenome for the wheat fungal pathogen Pyrenophora tritici-repentis and prediction of effector protein structural homology.</title>
        <authorList>
            <person name="Moolhuijzen P."/>
            <person name="See P.T."/>
            <person name="Shi G."/>
            <person name="Powell H.R."/>
            <person name="Cockram J."/>
            <person name="Jorgensen L.N."/>
            <person name="Benslimane H."/>
            <person name="Strelkov S.E."/>
            <person name="Turner J."/>
            <person name="Liu Z."/>
            <person name="Moffat C.S."/>
        </authorList>
    </citation>
    <scope>NUCLEOTIDE SEQUENCE</scope>
    <source>
        <strain evidence="3">86-124</strain>
    </source>
</reference>
<dbReference type="PANTHER" id="PTHR42791:SF16">
    <property type="entry name" value="N-ACETYLTRANSFERASE DOMAIN-CONTAINING PROTEIN"/>
    <property type="match status" value="1"/>
</dbReference>
<accession>A0A2W1E8Y3</accession>
<dbReference type="EMBL" id="NRDI02000010">
    <property type="protein sequence ID" value="KAI1513196.1"/>
    <property type="molecule type" value="Genomic_DNA"/>
</dbReference>
<evidence type="ECO:0000313" key="2">
    <source>
        <dbReference type="EMBL" id="KAF7579331.1"/>
    </source>
</evidence>
<comment type="caution">
    <text evidence="2">The sequence shown here is derived from an EMBL/GenBank/DDBJ whole genome shotgun (WGS) entry which is preliminary data.</text>
</comment>
<dbReference type="PROSITE" id="PS51186">
    <property type="entry name" value="GNAT"/>
    <property type="match status" value="1"/>
</dbReference>
<dbReference type="OMA" id="FTELAGW"/>
<keyword evidence="5" id="KW-1185">Reference proteome</keyword>
<dbReference type="InterPro" id="IPR052523">
    <property type="entry name" value="Trichothecene_AcTrans"/>
</dbReference>
<dbReference type="GO" id="GO:0016747">
    <property type="term" value="F:acyltransferase activity, transferring groups other than amino-acyl groups"/>
    <property type="evidence" value="ECO:0007669"/>
    <property type="project" value="InterPro"/>
</dbReference>
<name>A0A2W1E8Y3_9PLEO</name>
<evidence type="ECO:0000259" key="1">
    <source>
        <dbReference type="PROSITE" id="PS51186"/>
    </source>
</evidence>
<evidence type="ECO:0000313" key="5">
    <source>
        <dbReference type="Proteomes" id="UP000249757"/>
    </source>
</evidence>
<sequence length="234" mass="26170">MHLRPAKPSDEPFIVAIYARAFQEEDLFARVIHPYRAQYPNDVEIFWHEWVRSAWTNPRNKIVVAVTPTASGGDQQDKVVGAAIWQRQGDDAGAQNIISECTDTNPHFPALPSTHNRALDPSKKTILEEAAPYIKHYWAGSRATNWYLDLCCVDPDLHGRGAGRLLVRWGLDRAEKEGVMASVMASEGSVRFYLKCGFDEVVGNASDGEGNPLKKESVKGGDILFMWERDGSRD</sequence>